<proteinExistence type="predicted"/>
<evidence type="ECO:0000313" key="1">
    <source>
        <dbReference type="EMBL" id="KAK6217037.1"/>
    </source>
</evidence>
<accession>A0AAV9TC24</accession>
<reference evidence="1 2" key="1">
    <citation type="submission" date="2023-04" db="EMBL/GenBank/DDBJ databases">
        <title>Colletotrichum tabacum stain YC1 causing leaf anthracnose on Nicotiana tabacum(L.) cv.</title>
        <authorList>
            <person name="Ji Z."/>
            <person name="Wang M."/>
            <person name="Zhang J."/>
            <person name="Wang N."/>
            <person name="Zhou Z."/>
        </authorList>
    </citation>
    <scope>NUCLEOTIDE SEQUENCE [LARGE SCALE GENOMIC DNA]</scope>
    <source>
        <strain evidence="1 2">YC1</strain>
    </source>
</reference>
<name>A0AAV9TC24_9PEZI</name>
<sequence length="99" mass="10989">MKDSQSLDWDLDVSYTGTNAFQAWLSHLGPGNVQGRDRLSLTANDRPARAWVARWLTLMDAISPWTLFGDVVFFTTSHARTPALLLDGIKNHGCFSPSP</sequence>
<keyword evidence="2" id="KW-1185">Reference proteome</keyword>
<evidence type="ECO:0000313" key="2">
    <source>
        <dbReference type="Proteomes" id="UP001327957"/>
    </source>
</evidence>
<dbReference type="EMBL" id="JASAOK010000039">
    <property type="protein sequence ID" value="KAK6217037.1"/>
    <property type="molecule type" value="Genomic_DNA"/>
</dbReference>
<gene>
    <name evidence="1" type="ORF">QIS74_07151</name>
</gene>
<organism evidence="1 2">
    <name type="scientific">Colletotrichum tabaci</name>
    <dbReference type="NCBI Taxonomy" id="1209068"/>
    <lineage>
        <taxon>Eukaryota</taxon>
        <taxon>Fungi</taxon>
        <taxon>Dikarya</taxon>
        <taxon>Ascomycota</taxon>
        <taxon>Pezizomycotina</taxon>
        <taxon>Sordariomycetes</taxon>
        <taxon>Hypocreomycetidae</taxon>
        <taxon>Glomerellales</taxon>
        <taxon>Glomerellaceae</taxon>
        <taxon>Colletotrichum</taxon>
        <taxon>Colletotrichum destructivum species complex</taxon>
    </lineage>
</organism>
<protein>
    <submittedName>
        <fullName evidence="1">Uncharacterized protein</fullName>
    </submittedName>
</protein>
<dbReference type="AlphaFoldDB" id="A0AAV9TC24"/>
<comment type="caution">
    <text evidence="1">The sequence shown here is derived from an EMBL/GenBank/DDBJ whole genome shotgun (WGS) entry which is preliminary data.</text>
</comment>
<dbReference type="Proteomes" id="UP001327957">
    <property type="component" value="Unassembled WGS sequence"/>
</dbReference>